<sequence length="109" mass="12337">MPEFICYYYSPGFVVIWIAVVALPHQVLQSANCWYHNHNHYSQKRSQNSTFYPKSGSDADCDDGLYCCGVCSNFDSPGCSCCSDVHRACQMECDKCYNVGLNVEYYVGK</sequence>
<dbReference type="EMBL" id="QKYT01001456">
    <property type="protein sequence ID" value="RIA79211.1"/>
    <property type="molecule type" value="Genomic_DNA"/>
</dbReference>
<dbReference type="Proteomes" id="UP000265703">
    <property type="component" value="Unassembled WGS sequence"/>
</dbReference>
<keyword evidence="1" id="KW-0812">Transmembrane</keyword>
<feature type="transmembrane region" description="Helical" evidence="1">
    <location>
        <begin position="7"/>
        <end position="28"/>
    </location>
</feature>
<dbReference type="AlphaFoldDB" id="A0A397S913"/>
<evidence type="ECO:0000256" key="1">
    <source>
        <dbReference type="SAM" id="Phobius"/>
    </source>
</evidence>
<keyword evidence="3" id="KW-1185">Reference proteome</keyword>
<protein>
    <submittedName>
        <fullName evidence="2">Uncharacterized protein</fullName>
    </submittedName>
</protein>
<evidence type="ECO:0000313" key="3">
    <source>
        <dbReference type="Proteomes" id="UP000265703"/>
    </source>
</evidence>
<reference evidence="2 3" key="1">
    <citation type="submission" date="2018-06" db="EMBL/GenBank/DDBJ databases">
        <title>Comparative genomics reveals the genomic features of Rhizophagus irregularis, R. cerebriforme, R. diaphanum and Gigaspora rosea, and their symbiotic lifestyle signature.</title>
        <authorList>
            <person name="Morin E."/>
            <person name="San Clemente H."/>
            <person name="Chen E.C.H."/>
            <person name="De La Providencia I."/>
            <person name="Hainaut M."/>
            <person name="Kuo A."/>
            <person name="Kohler A."/>
            <person name="Murat C."/>
            <person name="Tang N."/>
            <person name="Roy S."/>
            <person name="Loubradou J."/>
            <person name="Henrissat B."/>
            <person name="Grigoriev I.V."/>
            <person name="Corradi N."/>
            <person name="Roux C."/>
            <person name="Martin F.M."/>
        </authorList>
    </citation>
    <scope>NUCLEOTIDE SEQUENCE [LARGE SCALE GENOMIC DNA]</scope>
    <source>
        <strain evidence="2 3">DAOM 227022</strain>
    </source>
</reference>
<gene>
    <name evidence="2" type="ORF">C1645_746054</name>
</gene>
<evidence type="ECO:0000313" key="2">
    <source>
        <dbReference type="EMBL" id="RIA79211.1"/>
    </source>
</evidence>
<name>A0A397S913_9GLOM</name>
<organism evidence="2 3">
    <name type="scientific">Glomus cerebriforme</name>
    <dbReference type="NCBI Taxonomy" id="658196"/>
    <lineage>
        <taxon>Eukaryota</taxon>
        <taxon>Fungi</taxon>
        <taxon>Fungi incertae sedis</taxon>
        <taxon>Mucoromycota</taxon>
        <taxon>Glomeromycotina</taxon>
        <taxon>Glomeromycetes</taxon>
        <taxon>Glomerales</taxon>
        <taxon>Glomeraceae</taxon>
        <taxon>Glomus</taxon>
    </lineage>
</organism>
<keyword evidence="1" id="KW-1133">Transmembrane helix</keyword>
<proteinExistence type="predicted"/>
<comment type="caution">
    <text evidence="2">The sequence shown here is derived from an EMBL/GenBank/DDBJ whole genome shotgun (WGS) entry which is preliminary data.</text>
</comment>
<keyword evidence="1" id="KW-0472">Membrane</keyword>
<dbReference type="OrthoDB" id="3032252at2759"/>
<accession>A0A397S913</accession>